<comment type="catalytic activity">
    <reaction evidence="14 15">
        <text>2-formamido-N(1)-(5-O-phospho-beta-D-ribosyl)acetamidine + ATP = 5-amino-1-(5-phospho-beta-D-ribosyl)imidazole + ADP + phosphate + H(+)</text>
        <dbReference type="Rhea" id="RHEA:23032"/>
        <dbReference type="ChEBI" id="CHEBI:15378"/>
        <dbReference type="ChEBI" id="CHEBI:30616"/>
        <dbReference type="ChEBI" id="CHEBI:43474"/>
        <dbReference type="ChEBI" id="CHEBI:137981"/>
        <dbReference type="ChEBI" id="CHEBI:147287"/>
        <dbReference type="ChEBI" id="CHEBI:456216"/>
        <dbReference type="EC" id="6.3.3.1"/>
    </reaction>
</comment>
<evidence type="ECO:0000256" key="14">
    <source>
        <dbReference type="ARBA" id="ARBA00049057"/>
    </source>
</evidence>
<protein>
    <recommendedName>
        <fullName evidence="5 15">Phosphoribosylformylglycinamidine cyclo-ligase</fullName>
        <ecNumber evidence="4 15">6.3.3.1</ecNumber>
    </recommendedName>
    <alternativeName>
        <fullName evidence="12 15">AIR synthase</fullName>
    </alternativeName>
    <alternativeName>
        <fullName evidence="13 15">AIRS</fullName>
    </alternativeName>
    <alternativeName>
        <fullName evidence="11 15">Phosphoribosyl-aminoimidazole synthetase</fullName>
    </alternativeName>
</protein>
<dbReference type="GO" id="GO:0004637">
    <property type="term" value="F:phosphoribosylamine-glycine ligase activity"/>
    <property type="evidence" value="ECO:0007669"/>
    <property type="project" value="TreeGrafter"/>
</dbReference>
<evidence type="ECO:0000256" key="13">
    <source>
        <dbReference type="ARBA" id="ARBA00033093"/>
    </source>
</evidence>
<gene>
    <name evidence="15" type="primary">purM</name>
    <name evidence="18" type="ORF">LIP_1575</name>
</gene>
<organism evidence="18 19">
    <name type="scientific">Limnochorda pilosa</name>
    <dbReference type="NCBI Taxonomy" id="1555112"/>
    <lineage>
        <taxon>Bacteria</taxon>
        <taxon>Bacillati</taxon>
        <taxon>Bacillota</taxon>
        <taxon>Limnochordia</taxon>
        <taxon>Limnochordales</taxon>
        <taxon>Limnochordaceae</taxon>
        <taxon>Limnochorda</taxon>
    </lineage>
</organism>
<comment type="similarity">
    <text evidence="3 15">Belongs to the AIR synthase family.</text>
</comment>
<proteinExistence type="inferred from homology"/>
<feature type="domain" description="PurM-like N-terminal" evidence="16">
    <location>
        <begin position="69"/>
        <end position="175"/>
    </location>
</feature>
<dbReference type="EC" id="6.3.3.1" evidence="4 15"/>
<dbReference type="SUPFAM" id="SSF55326">
    <property type="entry name" value="PurM N-terminal domain-like"/>
    <property type="match status" value="1"/>
</dbReference>
<dbReference type="GO" id="GO:0046084">
    <property type="term" value="P:adenine biosynthetic process"/>
    <property type="evidence" value="ECO:0007669"/>
    <property type="project" value="TreeGrafter"/>
</dbReference>
<dbReference type="PATRIC" id="fig|1555112.3.peg.1610"/>
<dbReference type="PANTHER" id="PTHR10520">
    <property type="entry name" value="TRIFUNCTIONAL PURINE BIOSYNTHETIC PROTEIN ADENOSINE-3-RELATED"/>
    <property type="match status" value="1"/>
</dbReference>
<dbReference type="GO" id="GO:0005829">
    <property type="term" value="C:cytosol"/>
    <property type="evidence" value="ECO:0007669"/>
    <property type="project" value="TreeGrafter"/>
</dbReference>
<dbReference type="NCBIfam" id="TIGR00878">
    <property type="entry name" value="purM"/>
    <property type="match status" value="1"/>
</dbReference>
<dbReference type="UniPathway" id="UPA00074">
    <property type="reaction ID" value="UER00129"/>
</dbReference>
<dbReference type="InterPro" id="IPR004733">
    <property type="entry name" value="PurM_cligase"/>
</dbReference>
<dbReference type="Pfam" id="PF00586">
    <property type="entry name" value="AIRS"/>
    <property type="match status" value="1"/>
</dbReference>
<keyword evidence="7 15" id="KW-0436">Ligase</keyword>
<evidence type="ECO:0000313" key="19">
    <source>
        <dbReference type="Proteomes" id="UP000065807"/>
    </source>
</evidence>
<dbReference type="InterPro" id="IPR016188">
    <property type="entry name" value="PurM-like_N"/>
</dbReference>
<dbReference type="PANTHER" id="PTHR10520:SF12">
    <property type="entry name" value="TRIFUNCTIONAL PURINE BIOSYNTHETIC PROTEIN ADENOSINE-3"/>
    <property type="match status" value="1"/>
</dbReference>
<dbReference type="InterPro" id="IPR036921">
    <property type="entry name" value="PurM-like_N_sf"/>
</dbReference>
<dbReference type="Proteomes" id="UP000065807">
    <property type="component" value="Chromosome"/>
</dbReference>
<reference evidence="19" key="2">
    <citation type="journal article" date="2016" name="Int. J. Syst. Evol. Microbiol.">
        <title>Complete genome sequence and cell structure of Limnochorda pilosa, a Gram-negative spore-former within the phylum Firmicutes.</title>
        <authorList>
            <person name="Watanabe M."/>
            <person name="Kojima H."/>
            <person name="Fukui M."/>
        </authorList>
    </citation>
    <scope>NUCLEOTIDE SEQUENCE [LARGE SCALE GENOMIC DNA]</scope>
    <source>
        <strain evidence="19">HC45</strain>
    </source>
</reference>
<evidence type="ECO:0000256" key="7">
    <source>
        <dbReference type="ARBA" id="ARBA00022598"/>
    </source>
</evidence>
<dbReference type="GO" id="GO:0005524">
    <property type="term" value="F:ATP binding"/>
    <property type="evidence" value="ECO:0007669"/>
    <property type="project" value="UniProtKB-KW"/>
</dbReference>
<sequence length="357" mass="37084">MGRTRTYRDAGVDLEAGYEAVRRIGRLARSTYDGNVIAGVGGFAGLYRLAGTGPGDGPGPGKAAGRAGDVVLAAGADGVGTKMLVAERMGRLETVGIDAVAYCVNDLLCQRARPLFFLDYIGGGRIDPLEVEALVHGVTEGCRQAGCVLLGGETAEMPGVYRPGSYDLVGFAVGVQESAPPDPTRIRPGDVLLALPSSGLHASGFSLVRRVVEEAGLDLAAPAPGLEGSLGEELLRPTRIYVETVLNLWRQVELKAVANVSGGGVPENLPRVLPPGLGARLEVGSWPVPPVFDLLQAAGELSQETMRSTFNLGLGMILVVAPEAVAATEAFLAGRGEPAYRVGHVVEGEGVRWEGAP</sequence>
<feature type="domain" description="PurM-like C-terminal" evidence="17">
    <location>
        <begin position="187"/>
        <end position="351"/>
    </location>
</feature>
<dbReference type="CDD" id="cd02196">
    <property type="entry name" value="PurM"/>
    <property type="match status" value="1"/>
</dbReference>
<dbReference type="GO" id="GO:0004641">
    <property type="term" value="F:phosphoribosylformylglycinamidine cyclo-ligase activity"/>
    <property type="evidence" value="ECO:0007669"/>
    <property type="project" value="UniProtKB-UniRule"/>
</dbReference>
<evidence type="ECO:0000256" key="12">
    <source>
        <dbReference type="ARBA" id="ARBA00032931"/>
    </source>
</evidence>
<evidence type="ECO:0000313" key="18">
    <source>
        <dbReference type="EMBL" id="BAS27422.1"/>
    </source>
</evidence>
<dbReference type="Gene3D" id="3.90.650.10">
    <property type="entry name" value="PurM-like C-terminal domain"/>
    <property type="match status" value="1"/>
</dbReference>
<name>A0A0K2SK78_LIMPI</name>
<dbReference type="EMBL" id="AP014924">
    <property type="protein sequence ID" value="BAS27422.1"/>
    <property type="molecule type" value="Genomic_DNA"/>
</dbReference>
<evidence type="ECO:0000259" key="16">
    <source>
        <dbReference type="Pfam" id="PF00586"/>
    </source>
</evidence>
<evidence type="ECO:0000256" key="6">
    <source>
        <dbReference type="ARBA" id="ARBA00022490"/>
    </source>
</evidence>
<dbReference type="HAMAP" id="MF_00741">
    <property type="entry name" value="AIRS"/>
    <property type="match status" value="1"/>
</dbReference>
<dbReference type="KEGG" id="lpil:LIP_1575"/>
<evidence type="ECO:0000259" key="17">
    <source>
        <dbReference type="Pfam" id="PF02769"/>
    </source>
</evidence>
<keyword evidence="6 15" id="KW-0963">Cytoplasm</keyword>
<dbReference type="Gene3D" id="3.30.1330.10">
    <property type="entry name" value="PurM-like, N-terminal domain"/>
    <property type="match status" value="1"/>
</dbReference>
<evidence type="ECO:0000256" key="10">
    <source>
        <dbReference type="ARBA" id="ARBA00022840"/>
    </source>
</evidence>
<evidence type="ECO:0000256" key="3">
    <source>
        <dbReference type="ARBA" id="ARBA00010280"/>
    </source>
</evidence>
<dbReference type="FunFam" id="3.90.650.10:FF:000011">
    <property type="entry name" value="Phosphoribosylformylglycinamidine cyclo-ligase"/>
    <property type="match status" value="1"/>
</dbReference>
<keyword evidence="10 15" id="KW-0067">ATP-binding</keyword>
<dbReference type="SUPFAM" id="SSF56042">
    <property type="entry name" value="PurM C-terminal domain-like"/>
    <property type="match status" value="1"/>
</dbReference>
<dbReference type="RefSeq" id="WP_068136233.1">
    <property type="nucleotide sequence ID" value="NZ_AP014924.1"/>
</dbReference>
<keyword evidence="9 15" id="KW-0658">Purine biosynthesis</keyword>
<evidence type="ECO:0000256" key="15">
    <source>
        <dbReference type="HAMAP-Rule" id="MF_00741"/>
    </source>
</evidence>
<evidence type="ECO:0000256" key="2">
    <source>
        <dbReference type="ARBA" id="ARBA00004686"/>
    </source>
</evidence>
<keyword evidence="19" id="KW-1185">Reference proteome</keyword>
<dbReference type="AlphaFoldDB" id="A0A0K2SK78"/>
<dbReference type="Pfam" id="PF02769">
    <property type="entry name" value="AIRS_C"/>
    <property type="match status" value="1"/>
</dbReference>
<reference evidence="19" key="1">
    <citation type="submission" date="2015-07" db="EMBL/GenBank/DDBJ databases">
        <title>Complete genome sequence and phylogenetic analysis of Limnochorda pilosa.</title>
        <authorList>
            <person name="Watanabe M."/>
            <person name="Kojima H."/>
            <person name="Fukui M."/>
        </authorList>
    </citation>
    <scope>NUCLEOTIDE SEQUENCE [LARGE SCALE GENOMIC DNA]</scope>
    <source>
        <strain evidence="19">HC45</strain>
    </source>
</reference>
<evidence type="ECO:0000256" key="11">
    <source>
        <dbReference type="ARBA" id="ARBA00031908"/>
    </source>
</evidence>
<dbReference type="STRING" id="1555112.LIP_1575"/>
<comment type="subcellular location">
    <subcellularLocation>
        <location evidence="1 15">Cytoplasm</location>
    </subcellularLocation>
</comment>
<dbReference type="InterPro" id="IPR036676">
    <property type="entry name" value="PurM-like_C_sf"/>
</dbReference>
<evidence type="ECO:0000256" key="9">
    <source>
        <dbReference type="ARBA" id="ARBA00022755"/>
    </source>
</evidence>
<accession>A0A0K2SK78</accession>
<keyword evidence="8 15" id="KW-0547">Nucleotide-binding</keyword>
<dbReference type="GO" id="GO:0006189">
    <property type="term" value="P:'de novo' IMP biosynthetic process"/>
    <property type="evidence" value="ECO:0007669"/>
    <property type="project" value="UniProtKB-UniRule"/>
</dbReference>
<evidence type="ECO:0000256" key="1">
    <source>
        <dbReference type="ARBA" id="ARBA00004496"/>
    </source>
</evidence>
<evidence type="ECO:0000256" key="5">
    <source>
        <dbReference type="ARBA" id="ARBA00020367"/>
    </source>
</evidence>
<evidence type="ECO:0000256" key="8">
    <source>
        <dbReference type="ARBA" id="ARBA00022741"/>
    </source>
</evidence>
<dbReference type="InterPro" id="IPR010918">
    <property type="entry name" value="PurM-like_C_dom"/>
</dbReference>
<comment type="pathway">
    <text evidence="2 15">Purine metabolism; IMP biosynthesis via de novo pathway; 5-amino-1-(5-phospho-D-ribosyl)imidazole from N(2)-formyl-N(1)-(5-phospho-D-ribosyl)glycinamide: step 2/2.</text>
</comment>
<evidence type="ECO:0000256" key="4">
    <source>
        <dbReference type="ARBA" id="ARBA00013047"/>
    </source>
</evidence>